<dbReference type="InterPro" id="IPR036396">
    <property type="entry name" value="Cyt_P450_sf"/>
</dbReference>
<comment type="subcellular location">
    <subcellularLocation>
        <location evidence="2">Endoplasmic reticulum membrane</location>
    </subcellularLocation>
</comment>
<dbReference type="InterPro" id="IPR001128">
    <property type="entry name" value="Cyt_P450"/>
</dbReference>
<keyword evidence="4 9" id="KW-0349">Heme</keyword>
<keyword evidence="10" id="KW-0560">Oxidoreductase</keyword>
<dbReference type="PANTHER" id="PTHR24291">
    <property type="entry name" value="CYTOCHROME P450 FAMILY 4"/>
    <property type="match status" value="1"/>
</dbReference>
<dbReference type="GO" id="GO:0016705">
    <property type="term" value="F:oxidoreductase activity, acting on paired donors, with incorporation or reduction of molecular oxygen"/>
    <property type="evidence" value="ECO:0007669"/>
    <property type="project" value="InterPro"/>
</dbReference>
<dbReference type="InterPro" id="IPR002401">
    <property type="entry name" value="Cyt_P450_E_grp-I"/>
</dbReference>
<organism evidence="11 12">
    <name type="scientific">Larinioides sclopetarius</name>
    <dbReference type="NCBI Taxonomy" id="280406"/>
    <lineage>
        <taxon>Eukaryota</taxon>
        <taxon>Metazoa</taxon>
        <taxon>Ecdysozoa</taxon>
        <taxon>Arthropoda</taxon>
        <taxon>Chelicerata</taxon>
        <taxon>Arachnida</taxon>
        <taxon>Araneae</taxon>
        <taxon>Araneomorphae</taxon>
        <taxon>Entelegynae</taxon>
        <taxon>Araneoidea</taxon>
        <taxon>Araneidae</taxon>
        <taxon>Larinioides</taxon>
    </lineage>
</organism>
<keyword evidence="12" id="KW-1185">Reference proteome</keyword>
<dbReference type="InterPro" id="IPR050196">
    <property type="entry name" value="Cytochrome_P450_Monoox"/>
</dbReference>
<feature type="binding site" description="axial binding residue" evidence="9">
    <location>
        <position position="453"/>
    </location>
    <ligand>
        <name>heme</name>
        <dbReference type="ChEBI" id="CHEBI:30413"/>
    </ligand>
    <ligandPart>
        <name>Fe</name>
        <dbReference type="ChEBI" id="CHEBI:18248"/>
    </ligandPart>
</feature>
<evidence type="ECO:0000256" key="7">
    <source>
        <dbReference type="ARBA" id="ARBA00023033"/>
    </source>
</evidence>
<evidence type="ECO:0000256" key="8">
    <source>
        <dbReference type="ARBA" id="ARBA00023136"/>
    </source>
</evidence>
<keyword evidence="7 10" id="KW-0503">Monooxygenase</keyword>
<dbReference type="PRINTS" id="PR00463">
    <property type="entry name" value="EP450I"/>
</dbReference>
<gene>
    <name evidence="11" type="ORF">LARSCL_LOCUS9475</name>
</gene>
<dbReference type="SUPFAM" id="SSF48264">
    <property type="entry name" value="Cytochrome P450"/>
    <property type="match status" value="1"/>
</dbReference>
<comment type="caution">
    <text evidence="11">The sequence shown here is derived from an EMBL/GenBank/DDBJ whole genome shotgun (WGS) entry which is preliminary data.</text>
</comment>
<dbReference type="GO" id="GO:0004497">
    <property type="term" value="F:monooxygenase activity"/>
    <property type="evidence" value="ECO:0007669"/>
    <property type="project" value="UniProtKB-KW"/>
</dbReference>
<reference evidence="11 12" key="1">
    <citation type="submission" date="2024-04" db="EMBL/GenBank/DDBJ databases">
        <authorList>
            <person name="Rising A."/>
            <person name="Reimegard J."/>
            <person name="Sonavane S."/>
            <person name="Akerstrom W."/>
            <person name="Nylinder S."/>
            <person name="Hedman E."/>
            <person name="Kallberg Y."/>
        </authorList>
    </citation>
    <scope>NUCLEOTIDE SEQUENCE [LARGE SCALE GENOMIC DNA]</scope>
</reference>
<dbReference type="GO" id="GO:0005506">
    <property type="term" value="F:iron ion binding"/>
    <property type="evidence" value="ECO:0007669"/>
    <property type="project" value="InterPro"/>
</dbReference>
<name>A0AAV2A1L0_9ARAC</name>
<dbReference type="AlphaFoldDB" id="A0AAV2A1L0"/>
<dbReference type="PRINTS" id="PR00385">
    <property type="entry name" value="P450"/>
</dbReference>
<evidence type="ECO:0000256" key="4">
    <source>
        <dbReference type="ARBA" id="ARBA00022617"/>
    </source>
</evidence>
<accession>A0AAV2A1L0</accession>
<comment type="similarity">
    <text evidence="3 10">Belongs to the cytochrome P450 family.</text>
</comment>
<dbReference type="GO" id="GO:0020037">
    <property type="term" value="F:heme binding"/>
    <property type="evidence" value="ECO:0007669"/>
    <property type="project" value="InterPro"/>
</dbReference>
<evidence type="ECO:0000256" key="5">
    <source>
        <dbReference type="ARBA" id="ARBA00022824"/>
    </source>
</evidence>
<evidence type="ECO:0000256" key="10">
    <source>
        <dbReference type="RuleBase" id="RU000461"/>
    </source>
</evidence>
<evidence type="ECO:0000256" key="6">
    <source>
        <dbReference type="ARBA" id="ARBA00023004"/>
    </source>
</evidence>
<keyword evidence="9 10" id="KW-0479">Metal-binding</keyword>
<dbReference type="GO" id="GO:0005789">
    <property type="term" value="C:endoplasmic reticulum membrane"/>
    <property type="evidence" value="ECO:0007669"/>
    <property type="project" value="UniProtKB-SubCell"/>
</dbReference>
<evidence type="ECO:0000256" key="3">
    <source>
        <dbReference type="ARBA" id="ARBA00010617"/>
    </source>
</evidence>
<keyword evidence="8" id="KW-0472">Membrane</keyword>
<dbReference type="CDD" id="cd20628">
    <property type="entry name" value="CYP4"/>
    <property type="match status" value="1"/>
</dbReference>
<dbReference type="PROSITE" id="PS00086">
    <property type="entry name" value="CYTOCHROME_P450"/>
    <property type="match status" value="1"/>
</dbReference>
<proteinExistence type="inferred from homology"/>
<evidence type="ECO:0000313" key="12">
    <source>
        <dbReference type="Proteomes" id="UP001497382"/>
    </source>
</evidence>
<evidence type="ECO:0008006" key="13">
    <source>
        <dbReference type="Google" id="ProtNLM"/>
    </source>
</evidence>
<keyword evidence="5" id="KW-0256">Endoplasmic reticulum</keyword>
<evidence type="ECO:0000313" key="11">
    <source>
        <dbReference type="EMBL" id="CAL1277903.1"/>
    </source>
</evidence>
<keyword evidence="6 9" id="KW-0408">Iron</keyword>
<dbReference type="InterPro" id="IPR017972">
    <property type="entry name" value="Cyt_P450_CS"/>
</dbReference>
<dbReference type="EMBL" id="CAXIEN010000106">
    <property type="protein sequence ID" value="CAL1277903.1"/>
    <property type="molecule type" value="Genomic_DNA"/>
</dbReference>
<dbReference type="PANTHER" id="PTHR24291:SF189">
    <property type="entry name" value="CYTOCHROME P450 4C3-RELATED"/>
    <property type="match status" value="1"/>
</dbReference>
<evidence type="ECO:0000256" key="2">
    <source>
        <dbReference type="ARBA" id="ARBA00004586"/>
    </source>
</evidence>
<evidence type="ECO:0000256" key="1">
    <source>
        <dbReference type="ARBA" id="ARBA00001971"/>
    </source>
</evidence>
<sequence length="508" mass="58992">MLLITFSLLIGMTFLLLAKLSLWRYNCSQLMPGRKLNFLNIFGDLIEVIKYLNSDADHPFQLKILNALVNCCKTFQKQQLFCLWGFYTPLVFLVKSGAVKEVLNANGLKEKSWIYEWGKLGFGNGLPCSQHAIWKPRRKMINRCFHPDVLRGFIPIFNDKAQKLVNFFQENGKEFITINDTIQLCSVDVVCGFPLVRPQNLAKIVKKYEIPEGNHSKLRAGELFMNRICKFWLWPEFIFWNTPSGRDTKSNLKVLKDFTRKIMHEKKEQYLTSECKMYEGKRQALLDLLLDLHCDTNQLSEEDLLDEVNSFALAGSDTTASTVTWAFYMIGLFPEIQKKIHQELDRVFEKDIDKEATEDDLNQLFYLDCVLKETLRLYPPLPLFGRKVEEDTIICGYTIPKGASCLIFLYSLHRDEDVFPDPEKFDPERFLAENSADIPEYAYIPFSGGPRNCIGYRYAMMEVKILVSAVLRNFVIEPLDVENKILPKLQITLQPSKPIYMRFLPRKL</sequence>
<evidence type="ECO:0000256" key="9">
    <source>
        <dbReference type="PIRSR" id="PIRSR602401-1"/>
    </source>
</evidence>
<comment type="cofactor">
    <cofactor evidence="1 9">
        <name>heme</name>
        <dbReference type="ChEBI" id="CHEBI:30413"/>
    </cofactor>
</comment>
<protein>
    <recommendedName>
        <fullName evidence="13">Cytochrome P450</fullName>
    </recommendedName>
</protein>
<dbReference type="Gene3D" id="1.10.630.10">
    <property type="entry name" value="Cytochrome P450"/>
    <property type="match status" value="1"/>
</dbReference>
<dbReference type="Pfam" id="PF00067">
    <property type="entry name" value="p450"/>
    <property type="match status" value="1"/>
</dbReference>
<dbReference type="Proteomes" id="UP001497382">
    <property type="component" value="Unassembled WGS sequence"/>
</dbReference>